<dbReference type="InterPro" id="IPR043198">
    <property type="entry name" value="Cyclin/Ssn8"/>
</dbReference>
<sequence>MRDATDAAPNDTPRLNEPPGPDPGSLKVSHQYLLEQRIHKKLDRRGADPAREAKLRLEGVQLIDSIREQLQLPAKTYNAACTFYHKLRLKPPNFEMNNTDAAMACLFTACKVEDTHKKSRDIACARWNLQNPDHQLTQDDKTFDAPSKAMIQLERAVLESLRFDFRVRNPQKIIAKLVKYHMGSDDHAAKEFFSVAYAMSYDMYKTYVPIKHTTFAMSLAVVELTALLTGVRVDAFRIKDPTTKWHTSRSVVLECLLDLLDLYTVHPKSTRVGLLFDLERFIDIKIEANQELEERGGPRYQYQCEECAISVAPPSPSTGSEDEDEGVGAKAADNGFAADAKRSKEGIATRFVFDIDAAYRERDIVKQHTEDNYEEHEIEVEERIPEDIPNAPRGARTPRGPRARGGPPPGFGGGGRGGRVEFDSGWTPRNRHDRRRGGGGGRGGGPGFH</sequence>
<evidence type="ECO:0000256" key="1">
    <source>
        <dbReference type="ARBA" id="ARBA00014912"/>
    </source>
</evidence>
<evidence type="ECO:0000259" key="3">
    <source>
        <dbReference type="Pfam" id="PF00134"/>
    </source>
</evidence>
<dbReference type="PANTHER" id="PTHR10026">
    <property type="entry name" value="CYCLIN"/>
    <property type="match status" value="1"/>
</dbReference>
<dbReference type="GO" id="GO:0016538">
    <property type="term" value="F:cyclin-dependent protein serine/threonine kinase regulator activity"/>
    <property type="evidence" value="ECO:0007669"/>
    <property type="project" value="InterPro"/>
</dbReference>
<dbReference type="STRING" id="196109.A0A136IMH4"/>
<reference evidence="5" key="1">
    <citation type="submission" date="2016-02" db="EMBL/GenBank/DDBJ databases">
        <title>Draft genome sequence of Microdochium bolleyi, a fungal endophyte of beachgrass.</title>
        <authorList>
            <consortium name="DOE Joint Genome Institute"/>
            <person name="David A.S."/>
            <person name="May G."/>
            <person name="Haridas S."/>
            <person name="Lim J."/>
            <person name="Wang M."/>
            <person name="Labutti K."/>
            <person name="Lipzen A."/>
            <person name="Barry K."/>
            <person name="Grigoriev I.V."/>
        </authorList>
    </citation>
    <scope>NUCLEOTIDE SEQUENCE [LARGE SCALE GENOMIC DNA]</scope>
    <source>
        <strain evidence="5">J235TASD1</strain>
    </source>
</reference>
<gene>
    <name evidence="4" type="ORF">Micbo1qcDRAFT_126688</name>
</gene>
<dbReference type="OrthoDB" id="4951845at2759"/>
<feature type="compositionally biased region" description="Gly residues" evidence="2">
    <location>
        <begin position="438"/>
        <end position="449"/>
    </location>
</feature>
<dbReference type="InParanoid" id="A0A136IMH4"/>
<feature type="region of interest" description="Disordered" evidence="2">
    <location>
        <begin position="368"/>
        <end position="449"/>
    </location>
</feature>
<dbReference type="Gene3D" id="1.10.472.10">
    <property type="entry name" value="Cyclin-like"/>
    <property type="match status" value="1"/>
</dbReference>
<evidence type="ECO:0000313" key="4">
    <source>
        <dbReference type="EMBL" id="KXJ86166.1"/>
    </source>
</evidence>
<dbReference type="Pfam" id="PF00134">
    <property type="entry name" value="Cyclin_N"/>
    <property type="match status" value="1"/>
</dbReference>
<protein>
    <recommendedName>
        <fullName evidence="1">RNA polymerase II holoenzyme cyclin-like subunit</fullName>
    </recommendedName>
</protein>
<feature type="region of interest" description="Disordered" evidence="2">
    <location>
        <begin position="1"/>
        <end position="25"/>
    </location>
</feature>
<feature type="domain" description="Cyclin N-terminal" evidence="3">
    <location>
        <begin position="47"/>
        <end position="165"/>
    </location>
</feature>
<dbReference type="InterPro" id="IPR006671">
    <property type="entry name" value="Cyclin_N"/>
</dbReference>
<dbReference type="FunCoup" id="A0A136IMH4">
    <property type="interactions" value="79"/>
</dbReference>
<name>A0A136IMH4_9PEZI</name>
<dbReference type="AlphaFoldDB" id="A0A136IMH4"/>
<keyword evidence="5" id="KW-1185">Reference proteome</keyword>
<feature type="compositionally biased region" description="Low complexity" evidence="2">
    <location>
        <begin position="387"/>
        <end position="400"/>
    </location>
</feature>
<dbReference type="EMBL" id="KQ964270">
    <property type="protein sequence ID" value="KXJ86166.1"/>
    <property type="molecule type" value="Genomic_DNA"/>
</dbReference>
<dbReference type="Proteomes" id="UP000070501">
    <property type="component" value="Unassembled WGS sequence"/>
</dbReference>
<proteinExistence type="predicted"/>
<organism evidence="4 5">
    <name type="scientific">Microdochium bolleyi</name>
    <dbReference type="NCBI Taxonomy" id="196109"/>
    <lineage>
        <taxon>Eukaryota</taxon>
        <taxon>Fungi</taxon>
        <taxon>Dikarya</taxon>
        <taxon>Ascomycota</taxon>
        <taxon>Pezizomycotina</taxon>
        <taxon>Sordariomycetes</taxon>
        <taxon>Xylariomycetidae</taxon>
        <taxon>Xylariales</taxon>
        <taxon>Microdochiaceae</taxon>
        <taxon>Microdochium</taxon>
    </lineage>
</organism>
<accession>A0A136IMH4</accession>
<dbReference type="InterPro" id="IPR036915">
    <property type="entry name" value="Cyclin-like_sf"/>
</dbReference>
<dbReference type="GO" id="GO:0006357">
    <property type="term" value="P:regulation of transcription by RNA polymerase II"/>
    <property type="evidence" value="ECO:0007669"/>
    <property type="project" value="InterPro"/>
</dbReference>
<evidence type="ECO:0000313" key="5">
    <source>
        <dbReference type="Proteomes" id="UP000070501"/>
    </source>
</evidence>
<evidence type="ECO:0000256" key="2">
    <source>
        <dbReference type="SAM" id="MobiDB-lite"/>
    </source>
</evidence>
<dbReference type="SUPFAM" id="SSF47954">
    <property type="entry name" value="Cyclin-like"/>
    <property type="match status" value="2"/>
</dbReference>